<feature type="signal peptide" evidence="1">
    <location>
        <begin position="1"/>
        <end position="26"/>
    </location>
</feature>
<dbReference type="SUPFAM" id="SSF55383">
    <property type="entry name" value="Copper amine oxidase, domain N"/>
    <property type="match status" value="2"/>
</dbReference>
<dbReference type="Gene3D" id="3.30.457.10">
    <property type="entry name" value="Copper amine oxidase-like, N-terminal domain"/>
    <property type="match status" value="2"/>
</dbReference>
<gene>
    <name evidence="3" type="ORF">EDD73_106140</name>
</gene>
<evidence type="ECO:0000313" key="4">
    <source>
        <dbReference type="Proteomes" id="UP000294813"/>
    </source>
</evidence>
<accession>A0A4V2SX84</accession>
<dbReference type="Pfam" id="PF07833">
    <property type="entry name" value="Cu_amine_oxidN1"/>
    <property type="match status" value="1"/>
</dbReference>
<name>A0A4V2SX84_9FIRM</name>
<comment type="caution">
    <text evidence="3">The sequence shown here is derived from an EMBL/GenBank/DDBJ whole genome shotgun (WGS) entry which is preliminary data.</text>
</comment>
<dbReference type="AlphaFoldDB" id="A0A4V2SX84"/>
<keyword evidence="1" id="KW-0732">Signal</keyword>
<protein>
    <submittedName>
        <fullName evidence="3">Copper amine oxidase-like protein</fullName>
    </submittedName>
</protein>
<reference evidence="3 4" key="1">
    <citation type="submission" date="2019-03" db="EMBL/GenBank/DDBJ databases">
        <title>Genomic Encyclopedia of Type Strains, Phase IV (KMG-IV): sequencing the most valuable type-strain genomes for metagenomic binning, comparative biology and taxonomic classification.</title>
        <authorList>
            <person name="Goeker M."/>
        </authorList>
    </citation>
    <scope>NUCLEOTIDE SEQUENCE [LARGE SCALE GENOMIC DNA]</scope>
    <source>
        <strain evidence="3 4">DSM 11170</strain>
    </source>
</reference>
<dbReference type="Proteomes" id="UP000294813">
    <property type="component" value="Unassembled WGS sequence"/>
</dbReference>
<proteinExistence type="predicted"/>
<feature type="domain" description="Copper amine oxidase-like N-terminal" evidence="2">
    <location>
        <begin position="651"/>
        <end position="760"/>
    </location>
</feature>
<evidence type="ECO:0000313" key="3">
    <source>
        <dbReference type="EMBL" id="TCP65256.1"/>
    </source>
</evidence>
<organism evidence="3 4">
    <name type="scientific">Heliophilum fasciatum</name>
    <dbReference type="NCBI Taxonomy" id="35700"/>
    <lineage>
        <taxon>Bacteria</taxon>
        <taxon>Bacillati</taxon>
        <taxon>Bacillota</taxon>
        <taxon>Clostridia</taxon>
        <taxon>Eubacteriales</taxon>
        <taxon>Heliobacteriaceae</taxon>
        <taxon>Heliophilum</taxon>
    </lineage>
</organism>
<sequence length="761" mass="78974">MISKNKIAAVVLSSAMALTSALPAFASSTYEVNKVSQIEASGSISGLRVIVTVPANTLKANTPEKIRFTLPTDLTMPTGTNFATIGGTFSTPMIGANLKNQFTNVSAVALGGTGTSGNNYVEFTVYKANDPASPAALGEGRLVIDFPALKASGLNTGDVKLKAEAASDSAFSNASITIATVGSGSVAVSVDDIKNISSSNSQPVDSIYFKEDRSAALKTDPTSIKLKLPAGFSWANKAAVSVNSIWGTSGIATVDTTAGDERELIIKGNSLSSQAAYFRLDGATINVDESVAKKGDVIVNVSGATTTTPSSFTIARYGEFNTNVSVYGDVPTIPAGKNFDTISEIGSFKIEEEIAGSLIDDRTITLTLPEGARWNTPNSASPYAGFTKNGETKEGRVNGISWTIVDKDDAGRILKGTFDILQNNSTTAAKYILEKAQVSTAVDFSGDLAVEVGGTAGMTGKLVLAKVAPSATVSVSEVKPVTLGLGAQAIGDITITEGIKEAFNKDNTLLSTTVEGSTTEDNVINVQLPLGVFFDGTPTVEVTSGDMLIETSSITVNQNGSDGSQGSLRFRVKSSSTTPSAIKISNVKITSDRTVPEGDIVVKVRGSAVNKSAFSGRGTAASAVVAKLVTPAPSEVKPDATFKIGDTKYNVNGVEKSMDVAPYIKDGRTFLPVRFVAEALGVTSDNIIFDGATGTVTLIKGSTVAQFTIGSKELKINGATIQMDVAAEISSDRTMLPLRYIAQALGASVAFDEATQTVTVK</sequence>
<evidence type="ECO:0000256" key="1">
    <source>
        <dbReference type="SAM" id="SignalP"/>
    </source>
</evidence>
<dbReference type="InterPro" id="IPR012854">
    <property type="entry name" value="Cu_amine_oxidase-like_N"/>
</dbReference>
<keyword evidence="4" id="KW-1185">Reference proteome</keyword>
<evidence type="ECO:0000259" key="2">
    <source>
        <dbReference type="Pfam" id="PF07833"/>
    </source>
</evidence>
<dbReference type="InterPro" id="IPR036582">
    <property type="entry name" value="Mao_N_sf"/>
</dbReference>
<feature type="chain" id="PRO_5020191946" evidence="1">
    <location>
        <begin position="27"/>
        <end position="761"/>
    </location>
</feature>
<dbReference type="EMBL" id="SLXT01000006">
    <property type="protein sequence ID" value="TCP65256.1"/>
    <property type="molecule type" value="Genomic_DNA"/>
</dbReference>